<dbReference type="OrthoDB" id="1113830at2"/>
<dbReference type="CDD" id="cd07986">
    <property type="entry name" value="LPLAT_ACT14924-like"/>
    <property type="match status" value="1"/>
</dbReference>
<dbReference type="PANTHER" id="PTHR37323:SF1">
    <property type="entry name" value="L-ORNITHINE N(ALPHA)-ACYLTRANSFERASE"/>
    <property type="match status" value="1"/>
</dbReference>
<evidence type="ECO:0000256" key="1">
    <source>
        <dbReference type="ARBA" id="ARBA00005189"/>
    </source>
</evidence>
<dbReference type="Proteomes" id="UP000309561">
    <property type="component" value="Unassembled WGS sequence"/>
</dbReference>
<dbReference type="InterPro" id="IPR045746">
    <property type="entry name" value="ACT14924-like_Acyltransf_dom"/>
</dbReference>
<accession>A0A4U2Z2M7</accession>
<keyword evidence="8" id="KW-1185">Reference proteome</keyword>
<evidence type="ECO:0000256" key="2">
    <source>
        <dbReference type="ARBA" id="ARBA00022516"/>
    </source>
</evidence>
<dbReference type="InterPro" id="IPR002123">
    <property type="entry name" value="Plipid/glycerol_acylTrfase"/>
</dbReference>
<dbReference type="Gene3D" id="3.40.630.30">
    <property type="match status" value="1"/>
</dbReference>
<dbReference type="Pfam" id="PF13444">
    <property type="entry name" value="Acetyltransf_5"/>
    <property type="match status" value="1"/>
</dbReference>
<keyword evidence="2" id="KW-0444">Lipid biosynthesis</keyword>
<dbReference type="RefSeq" id="WP_137014963.1">
    <property type="nucleotide sequence ID" value="NZ_SZPX01000008.1"/>
</dbReference>
<dbReference type="InterPro" id="IPR052351">
    <property type="entry name" value="Ornithine_N-alpha-AT"/>
</dbReference>
<dbReference type="PANTHER" id="PTHR37323">
    <property type="entry name" value="GCN5-RELATED N-ACETYLTRANSFERASE"/>
    <property type="match status" value="1"/>
</dbReference>
<dbReference type="SUPFAM" id="SSF55729">
    <property type="entry name" value="Acyl-CoA N-acyltransferases (Nat)"/>
    <property type="match status" value="1"/>
</dbReference>
<evidence type="ECO:0000256" key="4">
    <source>
        <dbReference type="ARBA" id="ARBA00023098"/>
    </source>
</evidence>
<evidence type="ECO:0000259" key="6">
    <source>
        <dbReference type="SMART" id="SM00563"/>
    </source>
</evidence>
<sequence length="571" mass="66119">MSISVENYFNHNYPSFAKLPTLVRNGVLSFFKRAFHEDEINDVLAKNRHLDAFDFIEFVLDYFSIDININKNQLSRIPSYGRVVIIANHPLGALDSLALLNVIKDVRKDIKIVASNFLEEFKNLDEVLIPIENVKGKMQRGSVEAIYEALQKEQVVVIFPSGEVSRARLDGIKDTKWKKGFLKIAQNTKAPILPIYIDAKNSKTFYLLSMLNKALATATIPHEMFKHYNKNISFTIGKSIPYESYYAPNIEISNRVKLLRKHFYQVAKKQKGIFKTHNGIALAENRQELKKELQNAKAIGETTDGKKIYLYANADENVLIKEIGRLREISFRQVKEGSGKQRDIDDFDYCYEHIILWDDKDLEIVGSYRIIKAGEMVEAYGIDGLYSSTLFEFKVESQAYLQNSIELGRSFVQPKYWNSRALDYLWQGIGAYLRTNPDIRYMFGCVSISGSYSDEATAILVYFYMNYFGSKVKSVKHHESYIIDEAKKKRFEELFFNNDYEKDIVILKHELQVMGHAIPTLYKQYSELCDDGGVEFVDFGRDREFENCVDGFIVVDTTKLKEQKRKRYLLR</sequence>
<proteinExistence type="predicted"/>
<organism evidence="7 8">
    <name type="scientific">Sulfurimonas crateris</name>
    <dbReference type="NCBI Taxonomy" id="2574727"/>
    <lineage>
        <taxon>Bacteria</taxon>
        <taxon>Pseudomonadati</taxon>
        <taxon>Campylobacterota</taxon>
        <taxon>Epsilonproteobacteria</taxon>
        <taxon>Campylobacterales</taxon>
        <taxon>Sulfurimonadaceae</taxon>
        <taxon>Sulfurimonas</taxon>
    </lineage>
</organism>
<dbReference type="EMBL" id="SZPX01000008">
    <property type="protein sequence ID" value="TKI68387.1"/>
    <property type="molecule type" value="Genomic_DNA"/>
</dbReference>
<dbReference type="SUPFAM" id="SSF69593">
    <property type="entry name" value="Glycerol-3-phosphate (1)-acyltransferase"/>
    <property type="match status" value="1"/>
</dbReference>
<evidence type="ECO:0000313" key="8">
    <source>
        <dbReference type="Proteomes" id="UP000309561"/>
    </source>
</evidence>
<dbReference type="InterPro" id="IPR016181">
    <property type="entry name" value="Acyl_CoA_acyltransferase"/>
</dbReference>
<evidence type="ECO:0000256" key="3">
    <source>
        <dbReference type="ARBA" id="ARBA00022679"/>
    </source>
</evidence>
<evidence type="ECO:0000256" key="5">
    <source>
        <dbReference type="ARBA" id="ARBA00023315"/>
    </source>
</evidence>
<dbReference type="AlphaFoldDB" id="A0A4U2Z2M7"/>
<dbReference type="GO" id="GO:0006629">
    <property type="term" value="P:lipid metabolic process"/>
    <property type="evidence" value="ECO:0007669"/>
    <property type="project" value="UniProtKB-KW"/>
</dbReference>
<comment type="caution">
    <text evidence="7">The sequence shown here is derived from an EMBL/GenBank/DDBJ whole genome shotgun (WGS) entry which is preliminary data.</text>
</comment>
<reference evidence="7 8" key="1">
    <citation type="submission" date="2019-04" db="EMBL/GenBank/DDBJ databases">
        <title>Sulfurimonas crateris sp. nov. a facultative anaerobic sulfur-oxidizing chemolithautotrophic bacterium isolated from a terrestrial mud vulcano.</title>
        <authorList>
            <person name="Ratnikova N.M."/>
            <person name="Slobodkin A.I."/>
            <person name="Merkel A.Y."/>
            <person name="Novikov A."/>
            <person name="Bonch-Osmolovskaya E.A."/>
            <person name="Slobodkina G.B."/>
        </authorList>
    </citation>
    <scope>NUCLEOTIDE SEQUENCE [LARGE SCALE GENOMIC DNA]</scope>
    <source>
        <strain evidence="7 8">SN118</strain>
    </source>
</reference>
<keyword evidence="4" id="KW-0443">Lipid metabolism</keyword>
<keyword evidence="5 7" id="KW-0012">Acyltransferase</keyword>
<keyword evidence="3 7" id="KW-0808">Transferase</keyword>
<feature type="domain" description="Phospholipid/glycerol acyltransferase" evidence="6">
    <location>
        <begin position="83"/>
        <end position="200"/>
    </location>
</feature>
<protein>
    <submittedName>
        <fullName evidence="7">Lysophospholipid acyltransferase family protein</fullName>
    </submittedName>
</protein>
<dbReference type="GO" id="GO:0016746">
    <property type="term" value="F:acyltransferase activity"/>
    <property type="evidence" value="ECO:0007669"/>
    <property type="project" value="UniProtKB-KW"/>
</dbReference>
<dbReference type="Pfam" id="PF19576">
    <property type="entry name" value="Acyltransf_2"/>
    <property type="match status" value="1"/>
</dbReference>
<comment type="pathway">
    <text evidence="1">Lipid metabolism.</text>
</comment>
<dbReference type="SMART" id="SM00563">
    <property type="entry name" value="PlsC"/>
    <property type="match status" value="1"/>
</dbReference>
<name>A0A4U2Z2M7_9BACT</name>
<gene>
    <name evidence="7" type="ORF">FCU45_10265</name>
</gene>
<evidence type="ECO:0000313" key="7">
    <source>
        <dbReference type="EMBL" id="TKI68387.1"/>
    </source>
</evidence>